<sequence>MGINSQNETQMVVGADDGHDTIKLCYGWDSKTGAWRYGYHKSRAVEGLQQVMSIGSPASAGGAYETEGKRYTVAGAQNLLQALDTRMEGYPLSDLNRTLVAHSLAACGLGDTPVYLITGLPVDQYYKNGAPNQELIGRKIESLAKPVKRIGKGAVLALVGGQSVISEAIAAFYDALIQPDGAFDADIEALIARRPVAVVDMGGKTTDLVVVAEHVSSVYKDQSGTKDIGVLQLLDQVAEQIKSEFGLNDNPPLPYVEEACRTKKYELFGEDVDVSHIVEAACEAYLERVKNFFVSKLRDGSTVGAVVFVGGGTALIQSALGEEAFASIYRGKRFIPREPEYANARGMWKFGMYVLDPAERTIQAPAAIKGAQANLPRVSTVEPV</sequence>
<dbReference type="InterPro" id="IPR009440">
    <property type="entry name" value="ParM/StbA_N"/>
</dbReference>
<evidence type="ECO:0000313" key="3">
    <source>
        <dbReference type="EMBL" id="MFC5550277.1"/>
    </source>
</evidence>
<feature type="domain" description="Plasmid segregation protein ParM/StbA N-terminal" evidence="1">
    <location>
        <begin position="13"/>
        <end position="175"/>
    </location>
</feature>
<evidence type="ECO:0000259" key="2">
    <source>
        <dbReference type="Pfam" id="PF21522"/>
    </source>
</evidence>
<name>A0ABW0S1G6_9BURK</name>
<comment type="caution">
    <text evidence="3">The sequence shown here is derived from an EMBL/GenBank/DDBJ whole genome shotgun (WGS) entry which is preliminary data.</text>
</comment>
<dbReference type="Gene3D" id="3.30.420.40">
    <property type="match status" value="2"/>
</dbReference>
<dbReference type="InterPro" id="IPR043129">
    <property type="entry name" value="ATPase_NBD"/>
</dbReference>
<dbReference type="Pfam" id="PF06406">
    <property type="entry name" value="StbA_N"/>
    <property type="match status" value="1"/>
</dbReference>
<accession>A0ABW0S1G6</accession>
<proteinExistence type="predicted"/>
<dbReference type="SUPFAM" id="SSF53067">
    <property type="entry name" value="Actin-like ATPase domain"/>
    <property type="match status" value="2"/>
</dbReference>
<reference evidence="4" key="1">
    <citation type="journal article" date="2019" name="Int. J. Syst. Evol. Microbiol.">
        <title>The Global Catalogue of Microorganisms (GCM) 10K type strain sequencing project: providing services to taxonomists for standard genome sequencing and annotation.</title>
        <authorList>
            <consortium name="The Broad Institute Genomics Platform"/>
            <consortium name="The Broad Institute Genome Sequencing Center for Infectious Disease"/>
            <person name="Wu L."/>
            <person name="Ma J."/>
        </authorList>
    </citation>
    <scope>NUCLEOTIDE SEQUENCE [LARGE SCALE GENOMIC DNA]</scope>
    <source>
        <strain evidence="4">CGMCC 4.5798</strain>
    </source>
</reference>
<gene>
    <name evidence="3" type="primary">parM</name>
    <name evidence="3" type="ORF">ACFPO9_17310</name>
</gene>
<organism evidence="3 4">
    <name type="scientific">Massilia aerilata</name>
    <dbReference type="NCBI Taxonomy" id="453817"/>
    <lineage>
        <taxon>Bacteria</taxon>
        <taxon>Pseudomonadati</taxon>
        <taxon>Pseudomonadota</taxon>
        <taxon>Betaproteobacteria</taxon>
        <taxon>Burkholderiales</taxon>
        <taxon>Oxalobacteraceae</taxon>
        <taxon>Telluria group</taxon>
        <taxon>Massilia</taxon>
    </lineage>
</organism>
<dbReference type="InterPro" id="IPR056367">
    <property type="entry name" value="ASKHA_NBD_ParM_R1-like"/>
</dbReference>
<dbReference type="EMBL" id="JBHSMZ010000014">
    <property type="protein sequence ID" value="MFC5550277.1"/>
    <property type="molecule type" value="Genomic_DNA"/>
</dbReference>
<dbReference type="Proteomes" id="UP001596086">
    <property type="component" value="Unassembled WGS sequence"/>
</dbReference>
<feature type="domain" description="Actin homologue MreB-like C-terminal" evidence="2">
    <location>
        <begin position="198"/>
        <end position="321"/>
    </location>
</feature>
<evidence type="ECO:0000313" key="4">
    <source>
        <dbReference type="Proteomes" id="UP001596086"/>
    </source>
</evidence>
<protein>
    <submittedName>
        <fullName evidence="3">Plasmid segregation protein ParM domain-containing protein</fullName>
    </submittedName>
</protein>
<evidence type="ECO:0000259" key="1">
    <source>
        <dbReference type="Pfam" id="PF06406"/>
    </source>
</evidence>
<keyword evidence="4" id="KW-1185">Reference proteome</keyword>
<dbReference type="InterPro" id="IPR049067">
    <property type="entry name" value="MreB-like_C"/>
</dbReference>
<dbReference type="CDD" id="cd24022">
    <property type="entry name" value="ASKHA_NBD_ParM_R1-like"/>
    <property type="match status" value="1"/>
</dbReference>
<dbReference type="Pfam" id="PF21522">
    <property type="entry name" value="MreB-like_C"/>
    <property type="match status" value="1"/>
</dbReference>
<dbReference type="RefSeq" id="WP_379772627.1">
    <property type="nucleotide sequence ID" value="NZ_JBHSMZ010000014.1"/>
</dbReference>